<name>A0A8S0XY59_CYCAE</name>
<gene>
    <name evidence="2" type="ORF">AAE3_LOCUS10514</name>
</gene>
<keyword evidence="1" id="KW-1133">Transmembrane helix</keyword>
<dbReference type="Proteomes" id="UP000467700">
    <property type="component" value="Unassembled WGS sequence"/>
</dbReference>
<organism evidence="2 3">
    <name type="scientific">Cyclocybe aegerita</name>
    <name type="common">Black poplar mushroom</name>
    <name type="synonym">Agrocybe aegerita</name>
    <dbReference type="NCBI Taxonomy" id="1973307"/>
    <lineage>
        <taxon>Eukaryota</taxon>
        <taxon>Fungi</taxon>
        <taxon>Dikarya</taxon>
        <taxon>Basidiomycota</taxon>
        <taxon>Agaricomycotina</taxon>
        <taxon>Agaricomycetes</taxon>
        <taxon>Agaricomycetidae</taxon>
        <taxon>Agaricales</taxon>
        <taxon>Agaricineae</taxon>
        <taxon>Bolbitiaceae</taxon>
        <taxon>Cyclocybe</taxon>
    </lineage>
</organism>
<feature type="transmembrane region" description="Helical" evidence="1">
    <location>
        <begin position="87"/>
        <end position="105"/>
    </location>
</feature>
<evidence type="ECO:0000256" key="1">
    <source>
        <dbReference type="SAM" id="Phobius"/>
    </source>
</evidence>
<keyword evidence="1" id="KW-0472">Membrane</keyword>
<comment type="caution">
    <text evidence="2">The sequence shown here is derived from an EMBL/GenBank/DDBJ whole genome shotgun (WGS) entry which is preliminary data.</text>
</comment>
<reference evidence="2 3" key="1">
    <citation type="submission" date="2020-01" db="EMBL/GenBank/DDBJ databases">
        <authorList>
            <person name="Gupta K D."/>
        </authorList>
    </citation>
    <scope>NUCLEOTIDE SEQUENCE [LARGE SCALE GENOMIC DNA]</scope>
</reference>
<accession>A0A8S0XY59</accession>
<keyword evidence="1" id="KW-0812">Transmembrane</keyword>
<proteinExistence type="predicted"/>
<keyword evidence="3" id="KW-1185">Reference proteome</keyword>
<protein>
    <submittedName>
        <fullName evidence="2">Uncharacterized protein</fullName>
    </submittedName>
</protein>
<dbReference type="AlphaFoldDB" id="A0A8S0XY59"/>
<sequence>MCVTLAKAHRLLLATYNGQSALHNVDLALALCCHHRRRLGPYCNVTVALLGKAAACFLSHGRHVALISRTKDPRGEEKTQGSLDRSTGVGVAFVSIILATGLWMLRTSTASRLLLPFDVEGFRDGGLLATTHAYVLSFPSCIDAPHLTATCPGSLGKRSTPYPSLRSPISDYLHWTHNRKCYRFRQNAWLLRSIALCSRRCRHNPPVILAWWKCITSTARLPHFAIHHSTQSQFFWLSTVTSPPCDFNTDLVADVDYASDVKHNQGLMTKEWLVKHTGARARSS</sequence>
<dbReference type="EMBL" id="CACVBS010000067">
    <property type="protein sequence ID" value="CAA7268281.1"/>
    <property type="molecule type" value="Genomic_DNA"/>
</dbReference>
<evidence type="ECO:0000313" key="3">
    <source>
        <dbReference type="Proteomes" id="UP000467700"/>
    </source>
</evidence>
<evidence type="ECO:0000313" key="2">
    <source>
        <dbReference type="EMBL" id="CAA7268281.1"/>
    </source>
</evidence>